<accession>I3TWE0</accession>
<organism evidence="1 2">
    <name type="scientific">Tistrella mobilis (strain KA081020-065)</name>
    <dbReference type="NCBI Taxonomy" id="1110502"/>
    <lineage>
        <taxon>Bacteria</taxon>
        <taxon>Pseudomonadati</taxon>
        <taxon>Pseudomonadota</taxon>
        <taxon>Alphaproteobacteria</taxon>
        <taxon>Geminicoccales</taxon>
        <taxon>Geminicoccaceae</taxon>
        <taxon>Tistrella</taxon>
    </lineage>
</organism>
<keyword evidence="2" id="KW-1185">Reference proteome</keyword>
<sequence>MIDENPIFFKSRFAPEYFEHMTERLRLASDEVVAVQGRDDCKGQIRIASMGVSCSTFFKPVIGYGDKAHRASQAFLDEFDKLMNAIVELNRRKISLSLRFILAYPFSDYAMRLMMREKEQQKPVWDIFDRDDVEFGELDFGTTNGEHQEMFVQFQSKTLQQFDYLRERIRRSQVSLTYNQIELRFTPVPLNYRGVFLNRCIYYDIYTYSKLENMWPAVASQLPVICVQNLEQEAKREGYFKTLSQDFEYIWYHAATLLYGDAVDKGKIRPPENVDHRDKFRLIDSRTSSPGLRASVKHLSKHFFRNSVRIHDGLSQDAQVFIACSWEVSSIGWKKPNQVAQDIHDFISRVFSKSASTDEGLSEVSFTVQPKYVMAEVGERIPDAIYQALNEATYAIVLLTKDIVTRRFIENKRKTIYYTRSSVVHELGYLNHRIRRISKGDLLTLVEEGVEPPSNESAFVMYPFVRETVDGRLSLLDTVMAWMARSLCAFDQMAYVRACQILYEKQLISSWPNERFPLELEIYLKLRGFI</sequence>
<reference evidence="1 2" key="1">
    <citation type="journal article" date="2012" name="J. Am. Chem. Soc.">
        <title>Bacterial biosynthesis and maturation of the didemnin anti-cancer agents.</title>
        <authorList>
            <person name="Xu Y."/>
            <person name="Kersten R.D."/>
            <person name="Nam S.J."/>
            <person name="Lu L."/>
            <person name="Al-Suwailem A.M."/>
            <person name="Zheng H."/>
            <person name="Fenical W."/>
            <person name="Dorrestein P.C."/>
            <person name="Moore B.S."/>
            <person name="Qian P.Y."/>
        </authorList>
    </citation>
    <scope>NUCLEOTIDE SEQUENCE [LARGE SCALE GENOMIC DNA]</scope>
    <source>
        <strain evidence="1 2">KA081020-065</strain>
    </source>
</reference>
<name>I3TWE0_TISMK</name>
<dbReference type="KEGG" id="tmo:TMO_c0468"/>
<proteinExistence type="predicted"/>
<dbReference type="AlphaFoldDB" id="I3TWE0"/>
<dbReference type="EMBL" id="CP003239">
    <property type="protein sequence ID" value="AFK57078.1"/>
    <property type="molecule type" value="Genomic_DNA"/>
</dbReference>
<dbReference type="HOGENOM" id="CLU_513808_0_0_5"/>
<keyword evidence="1" id="KW-0614">Plasmid</keyword>
<geneLocation type="plasmid" evidence="1 2">
    <name>pTM3</name>
</geneLocation>
<protein>
    <submittedName>
        <fullName evidence="1">Uncharacterized protein</fullName>
    </submittedName>
</protein>
<gene>
    <name evidence="1" type="ordered locus">TMO_c0468</name>
</gene>
<dbReference type="Proteomes" id="UP000005258">
    <property type="component" value="Plasmid pTM3"/>
</dbReference>
<dbReference type="RefSeq" id="WP_014748067.1">
    <property type="nucleotide sequence ID" value="NC_017958.1"/>
</dbReference>
<evidence type="ECO:0000313" key="1">
    <source>
        <dbReference type="EMBL" id="AFK57078.1"/>
    </source>
</evidence>
<evidence type="ECO:0000313" key="2">
    <source>
        <dbReference type="Proteomes" id="UP000005258"/>
    </source>
</evidence>